<sequence>MKRLLFSAVLALGTFYVQSQELPKIIPPTPEAASLGKFTEVPVSHYTGVPNISIPIYTINAKGISIPINLSYHARGVMVEEVAPRVGIGWALSYGGSLSRQVRGQADNRSDYLTVYGDTPNATSATGVFASETSRRAIISREGTSTQSDLVPDLFSFNAGGTSGSFIMDRETGDPLLQEYDDIIIEYDFDNVTNNYKSFTITDKSGNKFIYGEILRGTLVTARNHDITTTSYVIPQSGNYSANPPGASETNYSSWQLLQIETLSGDKIDFSYNLENSSYVRRSYDKRENNVSTSYGSEMDSYQQQLSEITFPTGKIVFVSETTDRQDLTGSKALDKVQIFDKNNVLIKEMDMEYTYSDADSYGTSNINNTYYLLDATAKKRLMLTSVQEKKGAAALPKTKFNYSPITLPNRFSNSQDSWGYFNGADNGAFLTFYQGANPIRRNVNEMYSEAGMLQNIEYPTGGKVQLTFEHNVVQKPLFYNSILTAESNPRDNRTHSLTKANMTFNGTAYEKTVLIEDNSTGSTGNYEIFCQSLLPVGSTLPNCNFSFTFTKIVSGITGVSFSGVIGGSQSLPLYTGSMNATKITEYKITATPLNGIDHTSIDHNFTINTDWGIIADPDYLYGAGKRIKKIEHLDNGGVVSSKEYDYSIVNNGVPSFTSGLCFGIPFFYDIMAQTVGGVPVTYKYPSGGGSPLTSLGGNSIGYSFVTEFYGERDNNIGKTEYRFTNIANTGNYWEFPYHIPTNNEWIRGKAIYTKIYRADKDNTGGITGYTLRKEINNKYLYGNTTVTNETTLSGPSGFLPVDFIFTPQEQDDEIEDNLTGVENFYYKDRNLHRTSLIAVYNDIGVFSDINLDLKYKTYQLTGGSLDLKETTEKTYNDTGTLENTTTYNYDYNNHYQQKGSTMTDSNGDLIETINYYPVDVGTVSSLGYDNLSTGEYNAIHKMKAPTTGNPTGTNQVAAVVQVETKKNTSLLSTVRTNFELFSGLALPKRVETSKGGASLEDRIVYHDYYANGNVKEVSKTDGTSIVYIWGYDETVPVAKIENATSTQVSSYIAAIQTASNNDNDRTEGTAGNEGALRSAITTLRNALPNARVTSFTYDPLIGVTSITDPRGRTAYYVYDSFNRLQYIKDHDGNVLSKNEYHYKN</sequence>
<name>A0ABU3LG85_9FLAO</name>
<dbReference type="Proteomes" id="UP001257277">
    <property type="component" value="Unassembled WGS sequence"/>
</dbReference>
<organism evidence="2 3">
    <name type="scientific">Asprobacillus argus</name>
    <dbReference type="NCBI Taxonomy" id="3076534"/>
    <lineage>
        <taxon>Bacteria</taxon>
        <taxon>Pseudomonadati</taxon>
        <taxon>Bacteroidota</taxon>
        <taxon>Flavobacteriia</taxon>
        <taxon>Flavobacteriales</taxon>
        <taxon>Flavobacteriaceae</taxon>
        <taxon>Asprobacillus</taxon>
    </lineage>
</organism>
<keyword evidence="3" id="KW-1185">Reference proteome</keyword>
<accession>A0ABU3LG85</accession>
<dbReference type="RefSeq" id="WP_349241994.1">
    <property type="nucleotide sequence ID" value="NZ_JAVTTO010000003.1"/>
</dbReference>
<evidence type="ECO:0000313" key="3">
    <source>
        <dbReference type="Proteomes" id="UP001257277"/>
    </source>
</evidence>
<feature type="signal peptide" evidence="1">
    <location>
        <begin position="1"/>
        <end position="19"/>
    </location>
</feature>
<gene>
    <name evidence="2" type="ORF">RQM59_10125</name>
</gene>
<feature type="chain" id="PRO_5047140462" description="YD repeat-containing protein" evidence="1">
    <location>
        <begin position="20"/>
        <end position="1145"/>
    </location>
</feature>
<evidence type="ECO:0008006" key="4">
    <source>
        <dbReference type="Google" id="ProtNLM"/>
    </source>
</evidence>
<protein>
    <recommendedName>
        <fullName evidence="4">YD repeat-containing protein</fullName>
    </recommendedName>
</protein>
<dbReference type="EMBL" id="JAVTTO010000003">
    <property type="protein sequence ID" value="MDT7832736.1"/>
    <property type="molecule type" value="Genomic_DNA"/>
</dbReference>
<keyword evidence="1" id="KW-0732">Signal</keyword>
<reference evidence="2 3" key="1">
    <citation type="submission" date="2023-09" db="EMBL/GenBank/DDBJ databases">
        <title>Novel taxa isolated from Blanes Bay.</title>
        <authorList>
            <person name="Rey-Velasco X."/>
            <person name="Lucena T."/>
        </authorList>
    </citation>
    <scope>NUCLEOTIDE SEQUENCE [LARGE SCALE GENOMIC DNA]</scope>
    <source>
        <strain evidence="2 3">S356</strain>
    </source>
</reference>
<evidence type="ECO:0000256" key="1">
    <source>
        <dbReference type="SAM" id="SignalP"/>
    </source>
</evidence>
<comment type="caution">
    <text evidence="2">The sequence shown here is derived from an EMBL/GenBank/DDBJ whole genome shotgun (WGS) entry which is preliminary data.</text>
</comment>
<evidence type="ECO:0000313" key="2">
    <source>
        <dbReference type="EMBL" id="MDT7832736.1"/>
    </source>
</evidence>
<proteinExistence type="predicted"/>